<comment type="caution">
    <text evidence="1">The sequence shown here is derived from an EMBL/GenBank/DDBJ whole genome shotgun (WGS) entry which is preliminary data.</text>
</comment>
<dbReference type="Pfam" id="PF13591">
    <property type="entry name" value="MerR_2"/>
    <property type="match status" value="1"/>
</dbReference>
<dbReference type="Proteomes" id="UP000319296">
    <property type="component" value="Unassembled WGS sequence"/>
</dbReference>
<dbReference type="AlphaFoldDB" id="A0A519BNM9"/>
<reference evidence="1 2" key="1">
    <citation type="journal article" date="2019" name="ISME J.">
        <title>Insights into ecological role of a new deltaproteobacterial order Candidatus Acidulodesulfobacterales by metagenomics and metatranscriptomics.</title>
        <authorList>
            <person name="Tan S."/>
            <person name="Liu J."/>
            <person name="Fang Y."/>
            <person name="Hedlund B.P."/>
            <person name="Lian Z.H."/>
            <person name="Huang L.Y."/>
            <person name="Li J.T."/>
            <person name="Huang L.N."/>
            <person name="Li W.J."/>
            <person name="Jiang H.C."/>
            <person name="Dong H.L."/>
            <person name="Shu W.S."/>
        </authorList>
    </citation>
    <scope>NUCLEOTIDE SEQUENCE [LARGE SCALE GENOMIC DNA]</scope>
    <source>
        <strain evidence="1">AP1</strain>
    </source>
</reference>
<evidence type="ECO:0008006" key="3">
    <source>
        <dbReference type="Google" id="ProtNLM"/>
    </source>
</evidence>
<name>A0A519BNM9_9DELT</name>
<sequence length="134" mass="15464">MMNKSNYNIKIQKISSLDNCSDNVYKFTSLSNICTAFCLSRNTVYFFIDEGLIAINKENNCLFMDSSSINKLQTISHLKNDLYINNEGISVILNMREKVINYQDKFKIIADSLKKSNDVEEILNNLKNCGFFDF</sequence>
<accession>A0A519BNM9</accession>
<evidence type="ECO:0000313" key="1">
    <source>
        <dbReference type="EMBL" id="RZD18878.1"/>
    </source>
</evidence>
<organism evidence="1 2">
    <name type="scientific">Candidatus Acididesulfobacter diazotrophicus</name>
    <dbReference type="NCBI Taxonomy" id="2597226"/>
    <lineage>
        <taxon>Bacteria</taxon>
        <taxon>Deltaproteobacteria</taxon>
        <taxon>Candidatus Acidulodesulfobacterales</taxon>
        <taxon>Candidatus Acididesulfobacter</taxon>
    </lineage>
</organism>
<evidence type="ECO:0000313" key="2">
    <source>
        <dbReference type="Proteomes" id="UP000319296"/>
    </source>
</evidence>
<dbReference type="EMBL" id="SGBB01000004">
    <property type="protein sequence ID" value="RZD18878.1"/>
    <property type="molecule type" value="Genomic_DNA"/>
</dbReference>
<protein>
    <recommendedName>
        <fullName evidence="3">MerR family transcriptional regulator</fullName>
    </recommendedName>
</protein>
<gene>
    <name evidence="1" type="ORF">EVG15_03435</name>
</gene>
<proteinExistence type="predicted"/>
<dbReference type="Gene3D" id="1.10.1660.10">
    <property type="match status" value="1"/>
</dbReference>